<name>B3M8J2_DROAN</name>
<evidence type="ECO:0000259" key="8">
    <source>
        <dbReference type="Pfam" id="PF07524"/>
    </source>
</evidence>
<evidence type="ECO:0000256" key="3">
    <source>
        <dbReference type="ARBA" id="ARBA00017307"/>
    </source>
</evidence>
<dbReference type="AlphaFoldDB" id="B3M8J2"/>
<protein>
    <recommendedName>
        <fullName evidence="3">Transcription initiation factor TFIID subunit 8</fullName>
    </recommendedName>
</protein>
<dbReference type="Pfam" id="PF07524">
    <property type="entry name" value="Bromo_TP"/>
    <property type="match status" value="1"/>
</dbReference>
<dbReference type="KEGG" id="dan:6506827"/>
<keyword evidence="11" id="KW-1185">Reference proteome</keyword>
<dbReference type="InterPro" id="IPR037818">
    <property type="entry name" value="TAF8"/>
</dbReference>
<reference evidence="10 11" key="1">
    <citation type="journal article" date="2007" name="Nature">
        <title>Evolution of genes and genomes on the Drosophila phylogeny.</title>
        <authorList>
            <consortium name="Drosophila 12 Genomes Consortium"/>
            <person name="Clark A.G."/>
            <person name="Eisen M.B."/>
            <person name="Smith D.R."/>
            <person name="Bergman C.M."/>
            <person name="Oliver B."/>
            <person name="Markow T.A."/>
            <person name="Kaufman T.C."/>
            <person name="Kellis M."/>
            <person name="Gelbart W."/>
            <person name="Iyer V.N."/>
            <person name="Pollard D.A."/>
            <person name="Sackton T.B."/>
            <person name="Larracuente A.M."/>
            <person name="Singh N.D."/>
            <person name="Abad J.P."/>
            <person name="Abt D.N."/>
            <person name="Adryan B."/>
            <person name="Aguade M."/>
            <person name="Akashi H."/>
            <person name="Anderson W.W."/>
            <person name="Aquadro C.F."/>
            <person name="Ardell D.H."/>
            <person name="Arguello R."/>
            <person name="Artieri C.G."/>
            <person name="Barbash D.A."/>
            <person name="Barker D."/>
            <person name="Barsanti P."/>
            <person name="Batterham P."/>
            <person name="Batzoglou S."/>
            <person name="Begun D."/>
            <person name="Bhutkar A."/>
            <person name="Blanco E."/>
            <person name="Bosak S.A."/>
            <person name="Bradley R.K."/>
            <person name="Brand A.D."/>
            <person name="Brent M.R."/>
            <person name="Brooks A.N."/>
            <person name="Brown R.H."/>
            <person name="Butlin R.K."/>
            <person name="Caggese C."/>
            <person name="Calvi B.R."/>
            <person name="Bernardo de Carvalho A."/>
            <person name="Caspi A."/>
            <person name="Castrezana S."/>
            <person name="Celniker S.E."/>
            <person name="Chang J.L."/>
            <person name="Chapple C."/>
            <person name="Chatterji S."/>
            <person name="Chinwalla A."/>
            <person name="Civetta A."/>
            <person name="Clifton S.W."/>
            <person name="Comeron J.M."/>
            <person name="Costello J.C."/>
            <person name="Coyne J.A."/>
            <person name="Daub J."/>
            <person name="David R.G."/>
            <person name="Delcher A.L."/>
            <person name="Delehaunty K."/>
            <person name="Do C.B."/>
            <person name="Ebling H."/>
            <person name="Edwards K."/>
            <person name="Eickbush T."/>
            <person name="Evans J.D."/>
            <person name="Filipski A."/>
            <person name="Findeiss S."/>
            <person name="Freyhult E."/>
            <person name="Fulton L."/>
            <person name="Fulton R."/>
            <person name="Garcia A.C."/>
            <person name="Gardiner A."/>
            <person name="Garfield D.A."/>
            <person name="Garvin B.E."/>
            <person name="Gibson G."/>
            <person name="Gilbert D."/>
            <person name="Gnerre S."/>
            <person name="Godfrey J."/>
            <person name="Good R."/>
            <person name="Gotea V."/>
            <person name="Gravely B."/>
            <person name="Greenberg A.J."/>
            <person name="Griffiths-Jones S."/>
            <person name="Gross S."/>
            <person name="Guigo R."/>
            <person name="Gustafson E.A."/>
            <person name="Haerty W."/>
            <person name="Hahn M.W."/>
            <person name="Halligan D.L."/>
            <person name="Halpern A.L."/>
            <person name="Halter G.M."/>
            <person name="Han M.V."/>
            <person name="Heger A."/>
            <person name="Hillier L."/>
            <person name="Hinrichs A.S."/>
            <person name="Holmes I."/>
            <person name="Hoskins R.A."/>
            <person name="Hubisz M.J."/>
            <person name="Hultmark D."/>
            <person name="Huntley M.A."/>
            <person name="Jaffe D.B."/>
            <person name="Jagadeeshan S."/>
            <person name="Jeck W.R."/>
            <person name="Johnson J."/>
            <person name="Jones C.D."/>
            <person name="Jordan W.C."/>
            <person name="Karpen G.H."/>
            <person name="Kataoka E."/>
            <person name="Keightley P.D."/>
            <person name="Kheradpour P."/>
            <person name="Kirkness E.F."/>
            <person name="Koerich L.B."/>
            <person name="Kristiansen K."/>
            <person name="Kudrna D."/>
            <person name="Kulathinal R.J."/>
            <person name="Kumar S."/>
            <person name="Kwok R."/>
            <person name="Lander E."/>
            <person name="Langley C.H."/>
            <person name="Lapoint R."/>
            <person name="Lazzaro B.P."/>
            <person name="Lee S.J."/>
            <person name="Levesque L."/>
            <person name="Li R."/>
            <person name="Lin C.F."/>
            <person name="Lin M.F."/>
            <person name="Lindblad-Toh K."/>
            <person name="Llopart A."/>
            <person name="Long M."/>
            <person name="Low L."/>
            <person name="Lozovsky E."/>
            <person name="Lu J."/>
            <person name="Luo M."/>
            <person name="Machado C.A."/>
            <person name="Makalowski W."/>
            <person name="Marzo M."/>
            <person name="Matsuda M."/>
            <person name="Matzkin L."/>
            <person name="McAllister B."/>
            <person name="McBride C.S."/>
            <person name="McKernan B."/>
            <person name="McKernan K."/>
            <person name="Mendez-Lago M."/>
            <person name="Minx P."/>
            <person name="Mollenhauer M.U."/>
            <person name="Montooth K."/>
            <person name="Mount S.M."/>
            <person name="Mu X."/>
            <person name="Myers E."/>
            <person name="Negre B."/>
            <person name="Newfeld S."/>
            <person name="Nielsen R."/>
            <person name="Noor M.A."/>
            <person name="O'Grady P."/>
            <person name="Pachter L."/>
            <person name="Papaceit M."/>
            <person name="Parisi M.J."/>
            <person name="Parisi M."/>
            <person name="Parts L."/>
            <person name="Pedersen J.S."/>
            <person name="Pesole G."/>
            <person name="Phillippy A.M."/>
            <person name="Ponting C.P."/>
            <person name="Pop M."/>
            <person name="Porcelli D."/>
            <person name="Powell J.R."/>
            <person name="Prohaska S."/>
            <person name="Pruitt K."/>
            <person name="Puig M."/>
            <person name="Quesneville H."/>
            <person name="Ram K.R."/>
            <person name="Rand D."/>
            <person name="Rasmussen M.D."/>
            <person name="Reed L.K."/>
            <person name="Reenan R."/>
            <person name="Reily A."/>
            <person name="Remington K.A."/>
            <person name="Rieger T.T."/>
            <person name="Ritchie M.G."/>
            <person name="Robin C."/>
            <person name="Rogers Y.H."/>
            <person name="Rohde C."/>
            <person name="Rozas J."/>
            <person name="Rubenfield M.J."/>
            <person name="Ruiz A."/>
            <person name="Russo S."/>
            <person name="Salzberg S.L."/>
            <person name="Sanchez-Gracia A."/>
            <person name="Saranga D.J."/>
            <person name="Sato H."/>
            <person name="Schaeffer S.W."/>
            <person name="Schatz M.C."/>
            <person name="Schlenke T."/>
            <person name="Schwartz R."/>
            <person name="Segarra C."/>
            <person name="Singh R.S."/>
            <person name="Sirot L."/>
            <person name="Sirota M."/>
            <person name="Sisneros N.B."/>
            <person name="Smith C.D."/>
            <person name="Smith T.F."/>
            <person name="Spieth J."/>
            <person name="Stage D.E."/>
            <person name="Stark A."/>
            <person name="Stephan W."/>
            <person name="Strausberg R.L."/>
            <person name="Strempel S."/>
            <person name="Sturgill D."/>
            <person name="Sutton G."/>
            <person name="Sutton G.G."/>
            <person name="Tao W."/>
            <person name="Teichmann S."/>
            <person name="Tobari Y.N."/>
            <person name="Tomimura Y."/>
            <person name="Tsolas J.M."/>
            <person name="Valente V.L."/>
            <person name="Venter E."/>
            <person name="Venter J.C."/>
            <person name="Vicario S."/>
            <person name="Vieira F.G."/>
            <person name="Vilella A.J."/>
            <person name="Villasante A."/>
            <person name="Walenz B."/>
            <person name="Wang J."/>
            <person name="Wasserman M."/>
            <person name="Watts T."/>
            <person name="Wilson D."/>
            <person name="Wilson R.K."/>
            <person name="Wing R.A."/>
            <person name="Wolfner M.F."/>
            <person name="Wong A."/>
            <person name="Wong G.K."/>
            <person name="Wu C.I."/>
            <person name="Wu G."/>
            <person name="Yamamoto D."/>
            <person name="Yang H.P."/>
            <person name="Yang S.P."/>
            <person name="Yorke J.A."/>
            <person name="Yoshida K."/>
            <person name="Zdobnov E."/>
            <person name="Zhang P."/>
            <person name="Zhang Y."/>
            <person name="Zimin A.V."/>
            <person name="Baldwin J."/>
            <person name="Abdouelleil A."/>
            <person name="Abdulkadir J."/>
            <person name="Abebe A."/>
            <person name="Abera B."/>
            <person name="Abreu J."/>
            <person name="Acer S.C."/>
            <person name="Aftuck L."/>
            <person name="Alexander A."/>
            <person name="An P."/>
            <person name="Anderson E."/>
            <person name="Anderson S."/>
            <person name="Arachi H."/>
            <person name="Azer M."/>
            <person name="Bachantsang P."/>
            <person name="Barry A."/>
            <person name="Bayul T."/>
            <person name="Berlin A."/>
            <person name="Bessette D."/>
            <person name="Bloom T."/>
            <person name="Blye J."/>
            <person name="Boguslavskiy L."/>
            <person name="Bonnet C."/>
            <person name="Boukhgalter B."/>
            <person name="Bourzgui I."/>
            <person name="Brown A."/>
            <person name="Cahill P."/>
            <person name="Channer S."/>
            <person name="Cheshatsang Y."/>
            <person name="Chuda L."/>
            <person name="Citroen M."/>
            <person name="Collymore A."/>
            <person name="Cooke P."/>
            <person name="Costello M."/>
            <person name="D'Aco K."/>
            <person name="Daza R."/>
            <person name="De Haan G."/>
            <person name="DeGray S."/>
            <person name="DeMaso C."/>
            <person name="Dhargay N."/>
            <person name="Dooley K."/>
            <person name="Dooley E."/>
            <person name="Doricent M."/>
            <person name="Dorje P."/>
            <person name="Dorjee K."/>
            <person name="Dupes A."/>
            <person name="Elong R."/>
            <person name="Falk J."/>
            <person name="Farina A."/>
            <person name="Faro S."/>
            <person name="Ferguson D."/>
            <person name="Fisher S."/>
            <person name="Foley C.D."/>
            <person name="Franke A."/>
            <person name="Friedrich D."/>
            <person name="Gadbois L."/>
            <person name="Gearin G."/>
            <person name="Gearin C.R."/>
            <person name="Giannoukos G."/>
            <person name="Goode T."/>
            <person name="Graham J."/>
            <person name="Grandbois E."/>
            <person name="Grewal S."/>
            <person name="Gyaltsen K."/>
            <person name="Hafez N."/>
            <person name="Hagos B."/>
            <person name="Hall J."/>
            <person name="Henson C."/>
            <person name="Hollinger A."/>
            <person name="Honan T."/>
            <person name="Huard M.D."/>
            <person name="Hughes L."/>
            <person name="Hurhula B."/>
            <person name="Husby M.E."/>
            <person name="Kamat A."/>
            <person name="Kanga B."/>
            <person name="Kashin S."/>
            <person name="Khazanovich D."/>
            <person name="Kisner P."/>
            <person name="Lance K."/>
            <person name="Lara M."/>
            <person name="Lee W."/>
            <person name="Lennon N."/>
            <person name="Letendre F."/>
            <person name="LeVine R."/>
            <person name="Lipovsky A."/>
            <person name="Liu X."/>
            <person name="Liu J."/>
            <person name="Liu S."/>
            <person name="Lokyitsang T."/>
            <person name="Lokyitsang Y."/>
            <person name="Lubonja R."/>
            <person name="Lui A."/>
            <person name="MacDonald P."/>
            <person name="Magnisalis V."/>
            <person name="Maru K."/>
            <person name="Matthews C."/>
            <person name="McCusker W."/>
            <person name="McDonough S."/>
            <person name="Mehta T."/>
            <person name="Meldrim J."/>
            <person name="Meneus L."/>
            <person name="Mihai O."/>
            <person name="Mihalev A."/>
            <person name="Mihova T."/>
            <person name="Mittelman R."/>
            <person name="Mlenga V."/>
            <person name="Montmayeur A."/>
            <person name="Mulrain L."/>
            <person name="Navidi A."/>
            <person name="Naylor J."/>
            <person name="Negash T."/>
            <person name="Nguyen T."/>
            <person name="Nguyen N."/>
            <person name="Nicol R."/>
            <person name="Norbu C."/>
            <person name="Norbu N."/>
            <person name="Novod N."/>
            <person name="O'Neill B."/>
            <person name="Osman S."/>
            <person name="Markiewicz E."/>
            <person name="Oyono O.L."/>
            <person name="Patti C."/>
            <person name="Phunkhang P."/>
            <person name="Pierre F."/>
            <person name="Priest M."/>
            <person name="Raghuraman S."/>
            <person name="Rege F."/>
            <person name="Reyes R."/>
            <person name="Rise C."/>
            <person name="Rogov P."/>
            <person name="Ross K."/>
            <person name="Ryan E."/>
            <person name="Settipalli S."/>
            <person name="Shea T."/>
            <person name="Sherpa N."/>
            <person name="Shi L."/>
            <person name="Shih D."/>
            <person name="Sparrow T."/>
            <person name="Spaulding J."/>
            <person name="Stalker J."/>
            <person name="Stange-Thomann N."/>
            <person name="Stavropoulos S."/>
            <person name="Stone C."/>
            <person name="Strader C."/>
            <person name="Tesfaye S."/>
            <person name="Thomson T."/>
            <person name="Thoulutsang Y."/>
            <person name="Thoulutsang D."/>
            <person name="Topham K."/>
            <person name="Topping I."/>
            <person name="Tsamla T."/>
            <person name="Vassiliev H."/>
            <person name="Vo A."/>
            <person name="Wangchuk T."/>
            <person name="Wangdi T."/>
            <person name="Weiand M."/>
            <person name="Wilkinson J."/>
            <person name="Wilson A."/>
            <person name="Yadav S."/>
            <person name="Young G."/>
            <person name="Yu Q."/>
            <person name="Zembek L."/>
            <person name="Zhong D."/>
            <person name="Zimmer A."/>
            <person name="Zwirko Z."/>
            <person name="Jaffe D.B."/>
            <person name="Alvarez P."/>
            <person name="Brockman W."/>
            <person name="Butler J."/>
            <person name="Chin C."/>
            <person name="Gnerre S."/>
            <person name="Grabherr M."/>
            <person name="Kleber M."/>
            <person name="Mauceli E."/>
            <person name="MacCallum I."/>
        </authorList>
    </citation>
    <scope>NUCLEOTIDE SEQUENCE [LARGE SCALE GENOMIC DNA]</scope>
    <source>
        <strain evidence="11">Tucson 14024-0371.13</strain>
    </source>
</reference>
<evidence type="ECO:0000256" key="5">
    <source>
        <dbReference type="ARBA" id="ARBA00023163"/>
    </source>
</evidence>
<evidence type="ECO:0000256" key="1">
    <source>
        <dbReference type="ARBA" id="ARBA00004123"/>
    </source>
</evidence>
<dbReference type="Proteomes" id="UP000007801">
    <property type="component" value="Unassembled WGS sequence"/>
</dbReference>
<dbReference type="EMBL" id="CH902618">
    <property type="protein sequence ID" value="EDV39966.1"/>
    <property type="molecule type" value="Genomic_DNA"/>
</dbReference>
<dbReference type="PANTHER" id="PTHR46469:SF1">
    <property type="entry name" value="TRANSCRIPTION INITIATION FACTOR TFIID SUBUNIT 8"/>
    <property type="match status" value="1"/>
</dbReference>
<gene>
    <name evidence="10" type="primary">Dana\GF24194</name>
    <name evidence="10" type="synonym">dana_GLEANR_8937</name>
    <name evidence="10" type="ORF">GF24194</name>
</gene>
<dbReference type="STRING" id="7217.B3M8J2"/>
<comment type="similarity">
    <text evidence="2">Belongs to the TAF8 family.</text>
</comment>
<dbReference type="SMR" id="B3M8J2"/>
<evidence type="ECO:0000313" key="10">
    <source>
        <dbReference type="EMBL" id="EDV39966.1"/>
    </source>
</evidence>
<dbReference type="PANTHER" id="PTHR46469">
    <property type="entry name" value="TRANSCRIPTION INITIATION FACTOR TFIID SUBUNIT 8"/>
    <property type="match status" value="1"/>
</dbReference>
<keyword evidence="5" id="KW-0804">Transcription</keyword>
<proteinExistence type="inferred from homology"/>
<dbReference type="CDD" id="cd08049">
    <property type="entry name" value="TAF8"/>
    <property type="match status" value="1"/>
</dbReference>
<evidence type="ECO:0000256" key="6">
    <source>
        <dbReference type="ARBA" id="ARBA00023242"/>
    </source>
</evidence>
<feature type="domain" description="Transcription factor TFIID subunit 8 C-terminal" evidence="9">
    <location>
        <begin position="124"/>
        <end position="171"/>
    </location>
</feature>
<sequence>MNRYDEALYKVVDTLLAVKECVVVDDKIRHQLVYLLRNKFHEIAVQTTNGANHAGRTSASYFDLERTFRLMGIEAADLNAVKQAYPPGRVVRCSEPQTREEDFHKGPHILLSSTSKQEMASRSHIPDYFPAFPGTHTYKTTMMEQCPNKDYVSVRIRQAENQQNLQKALNGFFLGANPSTSLFSKAKEDTRFNLLEIDTSKNPSYLSALKPVNQVFETDIYETKEEITHAALNCPFLMEPKLKSSRESNDWGFGEDVEMLQPLKNVELESDSEDEVEVERTEVKDGQTETGAMEGQDGQAEDSIQEINWLQPD</sequence>
<dbReference type="eggNOG" id="KOG4336">
    <property type="taxonomic scope" value="Eukaryota"/>
</dbReference>
<dbReference type="FunCoup" id="B3M8J2">
    <property type="interactions" value="37"/>
</dbReference>
<evidence type="ECO:0000256" key="2">
    <source>
        <dbReference type="ARBA" id="ARBA00008767"/>
    </source>
</evidence>
<dbReference type="OMA" id="PCYFDVE"/>
<comment type="subcellular location">
    <subcellularLocation>
        <location evidence="1">Nucleus</location>
    </subcellularLocation>
</comment>
<keyword evidence="4" id="KW-0805">Transcription regulation</keyword>
<evidence type="ECO:0000256" key="4">
    <source>
        <dbReference type="ARBA" id="ARBA00023015"/>
    </source>
</evidence>
<dbReference type="InParanoid" id="B3M8J2"/>
<feature type="compositionally biased region" description="Basic and acidic residues" evidence="7">
    <location>
        <begin position="278"/>
        <end position="287"/>
    </location>
</feature>
<organism evidence="10 11">
    <name type="scientific">Drosophila ananassae</name>
    <name type="common">Fruit fly</name>
    <dbReference type="NCBI Taxonomy" id="7217"/>
    <lineage>
        <taxon>Eukaryota</taxon>
        <taxon>Metazoa</taxon>
        <taxon>Ecdysozoa</taxon>
        <taxon>Arthropoda</taxon>
        <taxon>Hexapoda</taxon>
        <taxon>Insecta</taxon>
        <taxon>Pterygota</taxon>
        <taxon>Neoptera</taxon>
        <taxon>Endopterygota</taxon>
        <taxon>Diptera</taxon>
        <taxon>Brachycera</taxon>
        <taxon>Muscomorpha</taxon>
        <taxon>Ephydroidea</taxon>
        <taxon>Drosophilidae</taxon>
        <taxon>Drosophila</taxon>
        <taxon>Sophophora</taxon>
    </lineage>
</organism>
<dbReference type="HOGENOM" id="CLU_1002113_0_0_1"/>
<feature type="domain" description="Bromodomain associated" evidence="8">
    <location>
        <begin position="8"/>
        <end position="74"/>
    </location>
</feature>
<dbReference type="InterPro" id="IPR006565">
    <property type="entry name" value="BTP"/>
</dbReference>
<dbReference type="GO" id="GO:0005669">
    <property type="term" value="C:transcription factor TFIID complex"/>
    <property type="evidence" value="ECO:0007669"/>
    <property type="project" value="InterPro"/>
</dbReference>
<dbReference type="GeneID" id="6506827"/>
<keyword evidence="6" id="KW-0539">Nucleus</keyword>
<dbReference type="GO" id="GO:0006367">
    <property type="term" value="P:transcription initiation at RNA polymerase II promoter"/>
    <property type="evidence" value="ECO:0007669"/>
    <property type="project" value="TreeGrafter"/>
</dbReference>
<accession>B3M8J2</accession>
<evidence type="ECO:0000259" key="9">
    <source>
        <dbReference type="Pfam" id="PF10406"/>
    </source>
</evidence>
<feature type="region of interest" description="Disordered" evidence="7">
    <location>
        <begin position="268"/>
        <end position="313"/>
    </location>
</feature>
<evidence type="ECO:0000256" key="7">
    <source>
        <dbReference type="SAM" id="MobiDB-lite"/>
    </source>
</evidence>
<dbReference type="InterPro" id="IPR019473">
    <property type="entry name" value="TFIID_su8_C"/>
</dbReference>
<evidence type="ECO:0000313" key="11">
    <source>
        <dbReference type="Proteomes" id="UP000007801"/>
    </source>
</evidence>
<feature type="compositionally biased region" description="Acidic residues" evidence="7">
    <location>
        <begin position="268"/>
        <end position="277"/>
    </location>
</feature>
<dbReference type="OrthoDB" id="2193813at2759"/>
<dbReference type="Pfam" id="PF10406">
    <property type="entry name" value="TAF8_C"/>
    <property type="match status" value="1"/>
</dbReference>
<dbReference type="PhylomeDB" id="B3M8J2"/>